<evidence type="ECO:0000256" key="6">
    <source>
        <dbReference type="ARBA" id="ARBA00023136"/>
    </source>
</evidence>
<keyword evidence="4 8" id="KW-0812">Transmembrane</keyword>
<dbReference type="Pfam" id="PF07715">
    <property type="entry name" value="Plug"/>
    <property type="match status" value="1"/>
</dbReference>
<evidence type="ECO:0000256" key="4">
    <source>
        <dbReference type="ARBA" id="ARBA00022692"/>
    </source>
</evidence>
<evidence type="ECO:0000259" key="11">
    <source>
        <dbReference type="Pfam" id="PF00593"/>
    </source>
</evidence>
<evidence type="ECO:0000256" key="7">
    <source>
        <dbReference type="ARBA" id="ARBA00023237"/>
    </source>
</evidence>
<dbReference type="InterPro" id="IPR036942">
    <property type="entry name" value="Beta-barrel_TonB_sf"/>
</dbReference>
<feature type="chain" id="PRO_5045099616" evidence="10">
    <location>
        <begin position="22"/>
        <end position="797"/>
    </location>
</feature>
<comment type="subcellular location">
    <subcellularLocation>
        <location evidence="1 8">Cell outer membrane</location>
        <topology evidence="1 8">Multi-pass membrane protein</topology>
    </subcellularLocation>
</comment>
<dbReference type="PROSITE" id="PS52016">
    <property type="entry name" value="TONB_DEPENDENT_REC_3"/>
    <property type="match status" value="1"/>
</dbReference>
<gene>
    <name evidence="13" type="ORF">ABS311_04895</name>
</gene>
<evidence type="ECO:0000256" key="8">
    <source>
        <dbReference type="PROSITE-ProRule" id="PRU01360"/>
    </source>
</evidence>
<dbReference type="InterPro" id="IPR037066">
    <property type="entry name" value="Plug_dom_sf"/>
</dbReference>
<organism evidence="13 14">
    <name type="scientific">Catenovulum sediminis</name>
    <dbReference type="NCBI Taxonomy" id="1740262"/>
    <lineage>
        <taxon>Bacteria</taxon>
        <taxon>Pseudomonadati</taxon>
        <taxon>Pseudomonadota</taxon>
        <taxon>Gammaproteobacteria</taxon>
        <taxon>Alteromonadales</taxon>
        <taxon>Alteromonadaceae</taxon>
        <taxon>Catenovulum</taxon>
    </lineage>
</organism>
<comment type="caution">
    <text evidence="13">The sequence shown here is derived from an EMBL/GenBank/DDBJ whole genome shotgun (WGS) entry which is preliminary data.</text>
</comment>
<evidence type="ECO:0000256" key="1">
    <source>
        <dbReference type="ARBA" id="ARBA00004571"/>
    </source>
</evidence>
<dbReference type="Gene3D" id="2.60.40.1120">
    <property type="entry name" value="Carboxypeptidase-like, regulatory domain"/>
    <property type="match status" value="1"/>
</dbReference>
<dbReference type="Gene3D" id="2.40.170.20">
    <property type="entry name" value="TonB-dependent receptor, beta-barrel domain"/>
    <property type="match status" value="1"/>
</dbReference>
<dbReference type="InterPro" id="IPR000531">
    <property type="entry name" value="Beta-barrel_TonB"/>
</dbReference>
<protein>
    <submittedName>
        <fullName evidence="13">TonB-dependent receptor</fullName>
    </submittedName>
</protein>
<dbReference type="EMBL" id="JBELOE010000093">
    <property type="protein sequence ID" value="MER2491215.1"/>
    <property type="molecule type" value="Genomic_DNA"/>
</dbReference>
<dbReference type="Pfam" id="PF13620">
    <property type="entry name" value="CarboxypepD_reg"/>
    <property type="match status" value="1"/>
</dbReference>
<dbReference type="Pfam" id="PF00593">
    <property type="entry name" value="TonB_dep_Rec_b-barrel"/>
    <property type="match status" value="1"/>
</dbReference>
<keyword evidence="10" id="KW-0732">Signal</keyword>
<dbReference type="InterPro" id="IPR012910">
    <property type="entry name" value="Plug_dom"/>
</dbReference>
<evidence type="ECO:0000256" key="2">
    <source>
        <dbReference type="ARBA" id="ARBA00022448"/>
    </source>
</evidence>
<dbReference type="InterPro" id="IPR039426">
    <property type="entry name" value="TonB-dep_rcpt-like"/>
</dbReference>
<name>A0ABV1RE66_9ALTE</name>
<keyword evidence="3 8" id="KW-1134">Transmembrane beta strand</keyword>
<comment type="similarity">
    <text evidence="8 9">Belongs to the TonB-dependent receptor family.</text>
</comment>
<dbReference type="PANTHER" id="PTHR30069">
    <property type="entry name" value="TONB-DEPENDENT OUTER MEMBRANE RECEPTOR"/>
    <property type="match status" value="1"/>
</dbReference>
<keyword evidence="14" id="KW-1185">Reference proteome</keyword>
<evidence type="ECO:0000256" key="5">
    <source>
        <dbReference type="ARBA" id="ARBA00023077"/>
    </source>
</evidence>
<proteinExistence type="inferred from homology"/>
<dbReference type="Gene3D" id="2.170.130.10">
    <property type="entry name" value="TonB-dependent receptor, plug domain"/>
    <property type="match status" value="1"/>
</dbReference>
<keyword evidence="6 8" id="KW-0472">Membrane</keyword>
<reference evidence="13 14" key="1">
    <citation type="submission" date="2024-06" db="EMBL/GenBank/DDBJ databases">
        <authorList>
            <person name="Chen R.Y."/>
        </authorList>
    </citation>
    <scope>NUCLEOTIDE SEQUENCE [LARGE SCALE GENOMIC DNA]</scope>
    <source>
        <strain evidence="13 14">D2</strain>
    </source>
</reference>
<dbReference type="SUPFAM" id="SSF56935">
    <property type="entry name" value="Porins"/>
    <property type="match status" value="1"/>
</dbReference>
<keyword evidence="7 8" id="KW-0998">Cell outer membrane</keyword>
<feature type="signal peptide" evidence="10">
    <location>
        <begin position="1"/>
        <end position="21"/>
    </location>
</feature>
<dbReference type="PANTHER" id="PTHR30069:SF40">
    <property type="entry name" value="TONB-DEPENDENT RECEPTOR NMB0964-RELATED"/>
    <property type="match status" value="1"/>
</dbReference>
<evidence type="ECO:0000259" key="12">
    <source>
        <dbReference type="Pfam" id="PF07715"/>
    </source>
</evidence>
<dbReference type="SUPFAM" id="SSF49464">
    <property type="entry name" value="Carboxypeptidase regulatory domain-like"/>
    <property type="match status" value="1"/>
</dbReference>
<evidence type="ECO:0000313" key="14">
    <source>
        <dbReference type="Proteomes" id="UP001467690"/>
    </source>
</evidence>
<keyword evidence="5 9" id="KW-0798">TonB box</keyword>
<evidence type="ECO:0000313" key="13">
    <source>
        <dbReference type="EMBL" id="MER2491215.1"/>
    </source>
</evidence>
<feature type="domain" description="TonB-dependent receptor-like beta-barrel" evidence="11">
    <location>
        <begin position="296"/>
        <end position="766"/>
    </location>
</feature>
<evidence type="ECO:0000256" key="3">
    <source>
        <dbReference type="ARBA" id="ARBA00022452"/>
    </source>
</evidence>
<dbReference type="RefSeq" id="WP_350400880.1">
    <property type="nucleotide sequence ID" value="NZ_JBELOE010000093.1"/>
</dbReference>
<dbReference type="InterPro" id="IPR008969">
    <property type="entry name" value="CarboxyPept-like_regulatory"/>
</dbReference>
<feature type="domain" description="TonB-dependent receptor plug" evidence="12">
    <location>
        <begin position="117"/>
        <end position="222"/>
    </location>
</feature>
<keyword evidence="13" id="KW-0675">Receptor</keyword>
<evidence type="ECO:0000256" key="9">
    <source>
        <dbReference type="RuleBase" id="RU003357"/>
    </source>
</evidence>
<dbReference type="Proteomes" id="UP001467690">
    <property type="component" value="Unassembled WGS sequence"/>
</dbReference>
<keyword evidence="2 8" id="KW-0813">Transport</keyword>
<evidence type="ECO:0000256" key="10">
    <source>
        <dbReference type="SAM" id="SignalP"/>
    </source>
</evidence>
<sequence>MKNKFNVSAVLAAIFPFISMANSIDGVVVNQQGKPVAGANIEIEGTSTSIKTDENGEFKLVNLNVGDNKIHVVAKGFAHLHQHVEIPENGLQQYIIKLNRTPIEVIDVQAAPVHLSIMESATPVNVIAGEALRRQQASTLGDSLEKLAGVNTNYHGNVASTPIIRGLSGPRVLIAQNGLDVGDVSRVGPDHSVATEASTAQQIEVLRGPATLFYGSGAIGGVVNVVDSRVPIDKQTRGEWQIETSSVNNKKLGAFNLTSGAGSLAFYVDGYWREADEYKTPLAGEQETIANSAEESNGFTLGSSYLLDNGYFGVSVEQFNREYGIPGHSHSTEESAEAESVFADLEQTRVQLLAELTFDNKWLNKLNVRASASDYQHAEIENHSVGTLFENSTEEVKFELLHNPLEKWNGGLSLHYKNSEISAQGDEAFTPPSQSQTFAVALMEEAHFHDVLLQLGGRVEQVELTANQLLLPTLEVHDHDADSDGAHGHVNEHQSEQNITRVFSVDQSFTPVSLSAGIVWDFLPSYNMGVSISRSQRAPSASELMSFGPHIGTRSYEIGALFTLVEDAHGHEFELSNQTIELETARNIDFTLRKTQGDFGFVLNAFYNQVDNYYYQVATGLYAEFSHDHDHDHGHGEEEGGHDEHASELPVYLFKTDDVVLKGFEAQLAWQVTNAFKTSLFSDYVRATLNSGGDLPRTPPLRVGTQFQYQNAQLSAQLDITRYQKQDKISDFETATDGYTLVDVNVSYDLPLLNLDTSLYLKVSNLTDTEARVHTSFLKDLAPRPGRNITAGIRGYF</sequence>
<accession>A0ABV1RE66</accession>